<dbReference type="STRING" id="946122.A0A0C2WGI7"/>
<feature type="compositionally biased region" description="Polar residues" evidence="1">
    <location>
        <begin position="92"/>
        <end position="107"/>
    </location>
</feature>
<accession>A0A0C2WGI7</accession>
<reference evidence="2 3" key="1">
    <citation type="submission" date="2014-04" db="EMBL/GenBank/DDBJ databases">
        <title>Evolutionary Origins and Diversification of the Mycorrhizal Mutualists.</title>
        <authorList>
            <consortium name="DOE Joint Genome Institute"/>
            <consortium name="Mycorrhizal Genomics Consortium"/>
            <person name="Kohler A."/>
            <person name="Kuo A."/>
            <person name="Nagy L.G."/>
            <person name="Floudas D."/>
            <person name="Copeland A."/>
            <person name="Barry K.W."/>
            <person name="Cichocki N."/>
            <person name="Veneault-Fourrey C."/>
            <person name="LaButti K."/>
            <person name="Lindquist E.A."/>
            <person name="Lipzen A."/>
            <person name="Lundell T."/>
            <person name="Morin E."/>
            <person name="Murat C."/>
            <person name="Riley R."/>
            <person name="Ohm R."/>
            <person name="Sun H."/>
            <person name="Tunlid A."/>
            <person name="Henrissat B."/>
            <person name="Grigoriev I.V."/>
            <person name="Hibbett D.S."/>
            <person name="Martin F."/>
        </authorList>
    </citation>
    <scope>NUCLEOTIDE SEQUENCE [LARGE SCALE GENOMIC DNA]</scope>
    <source>
        <strain evidence="2 3">Koide BX008</strain>
    </source>
</reference>
<dbReference type="HOGENOM" id="CLU_092126_0_0_1"/>
<organism evidence="2 3">
    <name type="scientific">Amanita muscaria (strain Koide BX008)</name>
    <dbReference type="NCBI Taxonomy" id="946122"/>
    <lineage>
        <taxon>Eukaryota</taxon>
        <taxon>Fungi</taxon>
        <taxon>Dikarya</taxon>
        <taxon>Basidiomycota</taxon>
        <taxon>Agaricomycotina</taxon>
        <taxon>Agaricomycetes</taxon>
        <taxon>Agaricomycetidae</taxon>
        <taxon>Agaricales</taxon>
        <taxon>Pluteineae</taxon>
        <taxon>Amanitaceae</taxon>
        <taxon>Amanita</taxon>
    </lineage>
</organism>
<sequence>MKYSESSDAVCSLRGTVQPHNVYILLHTSPEKPPPTFPPRGPESKVHKRLQLAALKWGGVINWVWHASETSPCSNPSPSCCLEMETTTAAAPSISMSTTPQSPTAHNQVDPPDEDGENYSATVFSKNGRLEIHQVTLSNVEQVEETIRQFAIEDFSSSESVADSSGIGNEPDEVHIWHGTVGVAIEAVRLLVQSMNRSFRGDFSLEMKRDMSVDTSSLSPFYTLPTSSSGDWYGVLAPEQVSTILDELSTAVKSCGVRPLGKTERVKDHWGGRMGMSKEEQASLAQSLGLGQKQQRREVVDVEGKD</sequence>
<evidence type="ECO:0000256" key="1">
    <source>
        <dbReference type="SAM" id="MobiDB-lite"/>
    </source>
</evidence>
<feature type="region of interest" description="Disordered" evidence="1">
    <location>
        <begin position="92"/>
        <end position="115"/>
    </location>
</feature>
<dbReference type="EMBL" id="KN818478">
    <property type="protein sequence ID" value="KIL55746.1"/>
    <property type="molecule type" value="Genomic_DNA"/>
</dbReference>
<feature type="region of interest" description="Disordered" evidence="1">
    <location>
        <begin position="281"/>
        <end position="306"/>
    </location>
</feature>
<dbReference type="AlphaFoldDB" id="A0A0C2WGI7"/>
<name>A0A0C2WGI7_AMAMK</name>
<evidence type="ECO:0000313" key="3">
    <source>
        <dbReference type="Proteomes" id="UP000054549"/>
    </source>
</evidence>
<protein>
    <submittedName>
        <fullName evidence="2">Uncharacterized protein</fullName>
    </submittedName>
</protein>
<gene>
    <name evidence="2" type="ORF">M378DRAFT_28510</name>
</gene>
<proteinExistence type="predicted"/>
<dbReference type="Proteomes" id="UP000054549">
    <property type="component" value="Unassembled WGS sequence"/>
</dbReference>
<keyword evidence="3" id="KW-1185">Reference proteome</keyword>
<dbReference type="InParanoid" id="A0A0C2WGI7"/>
<evidence type="ECO:0000313" key="2">
    <source>
        <dbReference type="EMBL" id="KIL55746.1"/>
    </source>
</evidence>
<feature type="compositionally biased region" description="Basic and acidic residues" evidence="1">
    <location>
        <begin position="295"/>
        <end position="306"/>
    </location>
</feature>
<dbReference type="OrthoDB" id="10253744at2759"/>